<dbReference type="PANTHER" id="PTHR36115">
    <property type="entry name" value="PROLINE-RICH ANTIGEN HOMOLOG-RELATED"/>
    <property type="match status" value="1"/>
</dbReference>
<evidence type="ECO:0000256" key="5">
    <source>
        <dbReference type="ARBA" id="ARBA00023136"/>
    </source>
</evidence>
<comment type="subcellular location">
    <subcellularLocation>
        <location evidence="1">Cell membrane</location>
        <topology evidence="1">Multi-pass membrane protein</topology>
    </subcellularLocation>
</comment>
<keyword evidence="4 6" id="KW-1133">Transmembrane helix</keyword>
<keyword evidence="5 6" id="KW-0472">Membrane</keyword>
<dbReference type="EMBL" id="JAJCIS010000002">
    <property type="protein sequence ID" value="MCB7386869.1"/>
    <property type="molecule type" value="Genomic_DNA"/>
</dbReference>
<evidence type="ECO:0000256" key="4">
    <source>
        <dbReference type="ARBA" id="ARBA00022989"/>
    </source>
</evidence>
<feature type="transmembrane region" description="Helical" evidence="6">
    <location>
        <begin position="65"/>
        <end position="83"/>
    </location>
</feature>
<feature type="transmembrane region" description="Helical" evidence="6">
    <location>
        <begin position="21"/>
        <end position="45"/>
    </location>
</feature>
<dbReference type="Proteomes" id="UP001299546">
    <property type="component" value="Unassembled WGS sequence"/>
</dbReference>
<sequence length="192" mass="21274">MQRDYNREPAEYAGFWVRLGAYAIDSIIVALGLAVVKIVMSGIMTLVDRTFLGGALLFSFTLKDIIVYICGVLYFILCTYYTGTTVGKRLMNLRVASATNDGKLTFFQVLYRETVGRFLSGFVVGTGYLLAGLDREKRGLHDILCDTRVIYAKKIKVYPQYQNPVPYGPGFGQGVPTGPYNVAEPKGAPQEK</sequence>
<dbReference type="Pfam" id="PF06271">
    <property type="entry name" value="RDD"/>
    <property type="match status" value="1"/>
</dbReference>
<evidence type="ECO:0000256" key="3">
    <source>
        <dbReference type="ARBA" id="ARBA00022692"/>
    </source>
</evidence>
<protein>
    <submittedName>
        <fullName evidence="8">RDD family protein</fullName>
    </submittedName>
</protein>
<dbReference type="InterPro" id="IPR051791">
    <property type="entry name" value="Pra-immunoreactive"/>
</dbReference>
<dbReference type="PANTHER" id="PTHR36115:SF9">
    <property type="entry name" value="LMO1584 PROTEIN"/>
    <property type="match status" value="1"/>
</dbReference>
<evidence type="ECO:0000313" key="9">
    <source>
        <dbReference type="Proteomes" id="UP001299546"/>
    </source>
</evidence>
<keyword evidence="2" id="KW-1003">Cell membrane</keyword>
<proteinExistence type="predicted"/>
<evidence type="ECO:0000256" key="6">
    <source>
        <dbReference type="SAM" id="Phobius"/>
    </source>
</evidence>
<evidence type="ECO:0000313" key="8">
    <source>
        <dbReference type="EMBL" id="MCB7386869.1"/>
    </source>
</evidence>
<organism evidence="8 9">
    <name type="scientific">Bariatricus massiliensis</name>
    <dbReference type="NCBI Taxonomy" id="1745713"/>
    <lineage>
        <taxon>Bacteria</taxon>
        <taxon>Bacillati</taxon>
        <taxon>Bacillota</taxon>
        <taxon>Clostridia</taxon>
        <taxon>Lachnospirales</taxon>
        <taxon>Lachnospiraceae</taxon>
        <taxon>Bariatricus</taxon>
    </lineage>
</organism>
<name>A0ABS8DF89_9FIRM</name>
<comment type="caution">
    <text evidence="8">The sequence shown here is derived from an EMBL/GenBank/DDBJ whole genome shotgun (WGS) entry which is preliminary data.</text>
</comment>
<keyword evidence="3 6" id="KW-0812">Transmembrane</keyword>
<dbReference type="RefSeq" id="WP_066736147.1">
    <property type="nucleotide sequence ID" value="NZ_JAJCIQ010000002.1"/>
</dbReference>
<evidence type="ECO:0000256" key="2">
    <source>
        <dbReference type="ARBA" id="ARBA00022475"/>
    </source>
</evidence>
<feature type="domain" description="RDD" evidence="7">
    <location>
        <begin position="12"/>
        <end position="145"/>
    </location>
</feature>
<keyword evidence="9" id="KW-1185">Reference proteome</keyword>
<evidence type="ECO:0000256" key="1">
    <source>
        <dbReference type="ARBA" id="ARBA00004651"/>
    </source>
</evidence>
<evidence type="ECO:0000259" key="7">
    <source>
        <dbReference type="Pfam" id="PF06271"/>
    </source>
</evidence>
<reference evidence="8 9" key="1">
    <citation type="submission" date="2021-10" db="EMBL/GenBank/DDBJ databases">
        <title>Collection of gut derived symbiotic bacterial strains cultured from healthy donors.</title>
        <authorList>
            <person name="Lin H."/>
            <person name="Littmann E."/>
            <person name="Kohout C."/>
            <person name="Pamer E.G."/>
        </authorList>
    </citation>
    <scope>NUCLEOTIDE SEQUENCE [LARGE SCALE GENOMIC DNA]</scope>
    <source>
        <strain evidence="8 9">DFI.1.165</strain>
    </source>
</reference>
<dbReference type="InterPro" id="IPR010432">
    <property type="entry name" value="RDD"/>
</dbReference>
<gene>
    <name evidence="8" type="ORF">LIZ65_06170</name>
</gene>
<accession>A0ABS8DF89</accession>